<dbReference type="Gene3D" id="3.60.21.10">
    <property type="match status" value="1"/>
</dbReference>
<name>A0A6J5PUP5_9CAUD</name>
<evidence type="ECO:0000259" key="1">
    <source>
        <dbReference type="Pfam" id="PF00149"/>
    </source>
</evidence>
<dbReference type="InterPro" id="IPR004843">
    <property type="entry name" value="Calcineurin-like_PHP"/>
</dbReference>
<accession>A0A6J5PUP5</accession>
<dbReference type="EMBL" id="LR796916">
    <property type="protein sequence ID" value="CAB4175609.1"/>
    <property type="molecule type" value="Genomic_DNA"/>
</dbReference>
<dbReference type="GO" id="GO:0004519">
    <property type="term" value="F:endonuclease activity"/>
    <property type="evidence" value="ECO:0007669"/>
    <property type="project" value="UniProtKB-KW"/>
</dbReference>
<organism evidence="2">
    <name type="scientific">uncultured Caudovirales phage</name>
    <dbReference type="NCBI Taxonomy" id="2100421"/>
    <lineage>
        <taxon>Viruses</taxon>
        <taxon>Duplodnaviria</taxon>
        <taxon>Heunggongvirae</taxon>
        <taxon>Uroviricota</taxon>
        <taxon>Caudoviricetes</taxon>
        <taxon>Peduoviridae</taxon>
        <taxon>Maltschvirus</taxon>
        <taxon>Maltschvirus maltsch</taxon>
    </lineage>
</organism>
<proteinExistence type="predicted"/>
<keyword evidence="2" id="KW-0378">Hydrolase</keyword>
<dbReference type="EMBL" id="LR797195">
    <property type="protein sequence ID" value="CAB4193871.1"/>
    <property type="molecule type" value="Genomic_DNA"/>
</dbReference>
<feature type="domain" description="Calcineurin-like phosphoesterase" evidence="1">
    <location>
        <begin position="8"/>
        <end position="182"/>
    </location>
</feature>
<keyword evidence="2" id="KW-0540">Nuclease</keyword>
<evidence type="ECO:0000313" key="2">
    <source>
        <dbReference type="EMBL" id="CAB4175609.1"/>
    </source>
</evidence>
<dbReference type="InterPro" id="IPR050535">
    <property type="entry name" value="DNA_Repair-Maintenance_Comp"/>
</dbReference>
<protein>
    <submittedName>
        <fullName evidence="2">Endonuclease subunit</fullName>
    </submittedName>
</protein>
<dbReference type="GO" id="GO:0016787">
    <property type="term" value="F:hydrolase activity"/>
    <property type="evidence" value="ECO:0007669"/>
    <property type="project" value="InterPro"/>
</dbReference>
<dbReference type="PANTHER" id="PTHR30337">
    <property type="entry name" value="COMPONENT OF ATP-DEPENDENT DSDNA EXONUCLEASE"/>
    <property type="match status" value="1"/>
</dbReference>
<dbReference type="Pfam" id="PF00149">
    <property type="entry name" value="Metallophos"/>
    <property type="match status" value="1"/>
</dbReference>
<gene>
    <name evidence="3" type="ORF">UFOVP1247_242</name>
    <name evidence="2" type="ORF">UFOVP970_282</name>
</gene>
<sequence length="367" mass="43143">MILKNIRKIFVLGDLHLGIRNNSVEWSEIQSQYLIDYFIKRIDDEGFDPETDILVQVGDWNHVRESTNVRIYKLSLKIAEVLTQKFKRGVFVILGNHDVYYKDRTDTHSLEGFDKIYPNFHVYSKPEILSINSHKFLMLPWIENLPELKSQIQKNTSAKYVFCHTDFKGFNFNKVQKLEHGLEQEDIQSFTRIYSGHIHIRQEKGNVLYVGTPYEMDRGDRGNTKGFYVLDVSGKDVKEKFVQNHFSPKHLKFDILDLLNETQDQIKDLFLNNFVDILIDSELSQKFPFSQFTDLVKGFGHRRLELASYSKDQSKSEVEQNTDYSYNIFAILDERLSQMNLPVAQSIPLVEKFKEIYDSLKNTKHYD</sequence>
<evidence type="ECO:0000313" key="3">
    <source>
        <dbReference type="EMBL" id="CAB4193871.1"/>
    </source>
</evidence>
<dbReference type="SUPFAM" id="SSF56300">
    <property type="entry name" value="Metallo-dependent phosphatases"/>
    <property type="match status" value="1"/>
</dbReference>
<reference evidence="2" key="1">
    <citation type="submission" date="2020-05" db="EMBL/GenBank/DDBJ databases">
        <authorList>
            <person name="Chiriac C."/>
            <person name="Salcher M."/>
            <person name="Ghai R."/>
            <person name="Kavagutti S V."/>
        </authorList>
    </citation>
    <scope>NUCLEOTIDE SEQUENCE</scope>
</reference>
<keyword evidence="2" id="KW-0255">Endonuclease</keyword>
<dbReference type="InterPro" id="IPR029052">
    <property type="entry name" value="Metallo-depent_PP-like"/>
</dbReference>